<sequence length="368" mass="40875">MAENSLNLSQLNSNKVKAIIDQEFDTEILLKHKDLSAIENEIGKAEAQLTLLKKYYQDKSNEDSKKPQRGRKKKSLTTSEFEEPSEFSRKYTQLLSILNSRGGGEPMVQKKKQENVYSPVSSGYMTTRSQASSLRPVARMRPSTNSVECRYQQQNKCICRRSDNVLVSLQCAKCGKTDFLSPQGFINHCRIAHMIDILSHDHAAMTCGTLLPKSEQDDEGLKALENLEKHGLDPSVNLNKPDLEDYAKTNTRDPLASIGNIANPSATAVQELPPQKKRKSSSALSLAEIKPAVDSPATMGEFSKPKSKEEKKEFIPKYSHLKSLLGDKVSNFESLVSSTTEKIDIDLGDDDLDIKADNGLSGTNNDHK</sequence>
<evidence type="ECO:0000313" key="5">
    <source>
        <dbReference type="Proteomes" id="UP001360560"/>
    </source>
</evidence>
<gene>
    <name evidence="4" type="ORF">DASC09_038870</name>
</gene>
<dbReference type="EMBL" id="BTFZ01000011">
    <property type="protein sequence ID" value="GMM36562.1"/>
    <property type="molecule type" value="Genomic_DNA"/>
</dbReference>
<feature type="region of interest" description="Disordered" evidence="1">
    <location>
        <begin position="266"/>
        <end position="289"/>
    </location>
</feature>
<dbReference type="GeneID" id="90074537"/>
<evidence type="ECO:0000259" key="3">
    <source>
        <dbReference type="Pfam" id="PF25910"/>
    </source>
</evidence>
<accession>A0AAV5QPX9</accession>
<dbReference type="AlphaFoldDB" id="A0AAV5QPX9"/>
<feature type="domain" description="AHC1 N-terminal" evidence="3">
    <location>
        <begin position="12"/>
        <end position="60"/>
    </location>
</feature>
<feature type="domain" description="AHC1-like C2H2 zinc-finger" evidence="2">
    <location>
        <begin position="153"/>
        <end position="229"/>
    </location>
</feature>
<comment type="caution">
    <text evidence="4">The sequence shown here is derived from an EMBL/GenBank/DDBJ whole genome shotgun (WGS) entry which is preliminary data.</text>
</comment>
<organism evidence="4 5">
    <name type="scientific">Saccharomycopsis crataegensis</name>
    <dbReference type="NCBI Taxonomy" id="43959"/>
    <lineage>
        <taxon>Eukaryota</taxon>
        <taxon>Fungi</taxon>
        <taxon>Dikarya</taxon>
        <taxon>Ascomycota</taxon>
        <taxon>Saccharomycotina</taxon>
        <taxon>Saccharomycetes</taxon>
        <taxon>Saccharomycopsidaceae</taxon>
        <taxon>Saccharomycopsis</taxon>
    </lineage>
</organism>
<reference evidence="4 5" key="1">
    <citation type="journal article" date="2023" name="Elife">
        <title>Identification of key yeast species and microbe-microbe interactions impacting larval growth of Drosophila in the wild.</title>
        <authorList>
            <person name="Mure A."/>
            <person name="Sugiura Y."/>
            <person name="Maeda R."/>
            <person name="Honda K."/>
            <person name="Sakurai N."/>
            <person name="Takahashi Y."/>
            <person name="Watada M."/>
            <person name="Katoh T."/>
            <person name="Gotoh A."/>
            <person name="Gotoh Y."/>
            <person name="Taniguchi I."/>
            <person name="Nakamura K."/>
            <person name="Hayashi T."/>
            <person name="Katayama T."/>
            <person name="Uemura T."/>
            <person name="Hattori Y."/>
        </authorList>
    </citation>
    <scope>NUCLEOTIDE SEQUENCE [LARGE SCALE GENOMIC DNA]</scope>
    <source>
        <strain evidence="4 5">SC-9</strain>
    </source>
</reference>
<dbReference type="Proteomes" id="UP001360560">
    <property type="component" value="Unassembled WGS sequence"/>
</dbReference>
<dbReference type="Pfam" id="PF25910">
    <property type="entry name" value="AHC1_N"/>
    <property type="match status" value="1"/>
</dbReference>
<feature type="region of interest" description="Disordered" evidence="1">
    <location>
        <begin position="59"/>
        <end position="84"/>
    </location>
</feature>
<dbReference type="RefSeq" id="XP_064853558.1">
    <property type="nucleotide sequence ID" value="XM_064997486.1"/>
</dbReference>
<feature type="region of interest" description="Disordered" evidence="1">
    <location>
        <begin position="347"/>
        <end position="368"/>
    </location>
</feature>
<evidence type="ECO:0000256" key="1">
    <source>
        <dbReference type="SAM" id="MobiDB-lite"/>
    </source>
</evidence>
<keyword evidence="5" id="KW-1185">Reference proteome</keyword>
<feature type="region of interest" description="Disordered" evidence="1">
    <location>
        <begin position="102"/>
        <end position="123"/>
    </location>
</feature>
<dbReference type="InterPro" id="IPR058706">
    <property type="entry name" value="zf-C2H2_AHC1-like"/>
</dbReference>
<evidence type="ECO:0000313" key="4">
    <source>
        <dbReference type="EMBL" id="GMM36562.1"/>
    </source>
</evidence>
<protein>
    <submittedName>
        <fullName evidence="4">Uncharacterized protein</fullName>
    </submittedName>
</protein>
<dbReference type="Pfam" id="PF25909">
    <property type="entry name" value="zf-C2H2_AHC1"/>
    <property type="match status" value="1"/>
</dbReference>
<dbReference type="InterPro" id="IPR058707">
    <property type="entry name" value="AHC1_N"/>
</dbReference>
<proteinExistence type="predicted"/>
<name>A0AAV5QPX9_9ASCO</name>
<evidence type="ECO:0000259" key="2">
    <source>
        <dbReference type="Pfam" id="PF25909"/>
    </source>
</evidence>